<name>A0A2Z4G7J1_9BACT</name>
<dbReference type="RefSeq" id="WP_111370246.1">
    <property type="nucleotide sequence ID" value="NZ_CP029480.1"/>
</dbReference>
<gene>
    <name evidence="1" type="ORF">DJ013_02725</name>
</gene>
<dbReference type="EMBL" id="CP029480">
    <property type="protein sequence ID" value="AWV97144.1"/>
    <property type="molecule type" value="Genomic_DNA"/>
</dbReference>
<accession>A0A2Z4G7J1</accession>
<reference evidence="1 2" key="1">
    <citation type="submission" date="2018-05" db="EMBL/GenBank/DDBJ databases">
        <title>Complete genome sequence of Arcticibacterium luteifluviistationis SM1504T, a cytophagaceae bacterium isolated from Arctic surface seawater.</title>
        <authorList>
            <person name="Li Y."/>
            <person name="Qin Q.-L."/>
        </authorList>
    </citation>
    <scope>NUCLEOTIDE SEQUENCE [LARGE SCALE GENOMIC DNA]</scope>
    <source>
        <strain evidence="1 2">SM1504</strain>
    </source>
</reference>
<keyword evidence="2" id="KW-1185">Reference proteome</keyword>
<organism evidence="1 2">
    <name type="scientific">Arcticibacterium luteifluviistationis</name>
    <dbReference type="NCBI Taxonomy" id="1784714"/>
    <lineage>
        <taxon>Bacteria</taxon>
        <taxon>Pseudomonadati</taxon>
        <taxon>Bacteroidota</taxon>
        <taxon>Cytophagia</taxon>
        <taxon>Cytophagales</taxon>
        <taxon>Leadbetterellaceae</taxon>
        <taxon>Arcticibacterium</taxon>
    </lineage>
</organism>
<evidence type="ECO:0008006" key="3">
    <source>
        <dbReference type="Google" id="ProtNLM"/>
    </source>
</evidence>
<sequence>METPPFFPYDPNQKPFAFLNYPIELVDFNDHDLGDGFRLRHANLNEKTIINWYLQNYFSSSDAELSHNARIKKTGKDSHTYERIEFDKINYTVIEIESAQNANHPIDSTRIQLAVMLFKRRLSIMFTLYWVKNTTVAKTDMMQPYLFLPSDTMQVQRILNIAEELHYVYKCEPLQIDSSQMIEIQGIKNKIFNISKLGLDPKEYTFLSHSYKTYIYLNEISISSRFRILALFSVLEGLLIDSNKDISRKAQFIKDSIDNLCSSDTNLKKIIKLVGLKGPDSNTLGTWIFKAYKYRNSIAHGYEADFNSELKLFNKQFQLIQPMIEEVLIATWKNLIADPKSFLEWRNEMNEKPAHNIYK</sequence>
<protein>
    <recommendedName>
        <fullName evidence="3">Apea-like HEPN domain-containing protein</fullName>
    </recommendedName>
</protein>
<evidence type="ECO:0000313" key="1">
    <source>
        <dbReference type="EMBL" id="AWV97144.1"/>
    </source>
</evidence>
<dbReference type="Proteomes" id="UP000249873">
    <property type="component" value="Chromosome"/>
</dbReference>
<evidence type="ECO:0000313" key="2">
    <source>
        <dbReference type="Proteomes" id="UP000249873"/>
    </source>
</evidence>
<dbReference type="KEGG" id="als:DJ013_02725"/>
<dbReference type="AlphaFoldDB" id="A0A2Z4G7J1"/>
<dbReference type="OrthoDB" id="581052at2"/>
<proteinExistence type="predicted"/>